<dbReference type="EMBL" id="JBCITM010000036">
    <property type="protein sequence ID" value="MEN1762265.1"/>
    <property type="molecule type" value="Genomic_DNA"/>
</dbReference>
<dbReference type="RefSeq" id="WP_343187519.1">
    <property type="nucleotide sequence ID" value="NZ_JBCITM010000036.1"/>
</dbReference>
<dbReference type="Pfam" id="PF22765">
    <property type="entry name" value="DUF7010"/>
    <property type="match status" value="1"/>
</dbReference>
<evidence type="ECO:0000256" key="1">
    <source>
        <dbReference type="SAM" id="Phobius"/>
    </source>
</evidence>
<feature type="transmembrane region" description="Helical" evidence="1">
    <location>
        <begin position="85"/>
        <end position="107"/>
    </location>
</feature>
<name>A0ABU9VZI0_9CLOT</name>
<feature type="transmembrane region" description="Helical" evidence="1">
    <location>
        <begin position="51"/>
        <end position="73"/>
    </location>
</feature>
<keyword evidence="1" id="KW-0812">Transmembrane</keyword>
<gene>
    <name evidence="2" type="ORF">AAIG11_17390</name>
</gene>
<keyword evidence="1" id="KW-1133">Transmembrane helix</keyword>
<reference evidence="2 3" key="1">
    <citation type="submission" date="2024-04" db="EMBL/GenBank/DDBJ databases">
        <title>Genome sequencing and metabolic network reconstruction of aminoacids and betaine degradation by Anoxynatronum sibiricum.</title>
        <authorList>
            <person name="Detkova E.N."/>
            <person name="Boltjanskaja Y.V."/>
            <person name="Mardanov A.V."/>
            <person name="Kevbrin V."/>
        </authorList>
    </citation>
    <scope>NUCLEOTIDE SEQUENCE [LARGE SCALE GENOMIC DNA]</scope>
    <source>
        <strain evidence="2 3">Z-7981</strain>
    </source>
</reference>
<evidence type="ECO:0000313" key="2">
    <source>
        <dbReference type="EMBL" id="MEN1762265.1"/>
    </source>
</evidence>
<protein>
    <submittedName>
        <fullName evidence="2">Uncharacterized protein</fullName>
    </submittedName>
</protein>
<proteinExistence type="predicted"/>
<dbReference type="Proteomes" id="UP001407405">
    <property type="component" value="Unassembled WGS sequence"/>
</dbReference>
<keyword evidence="1" id="KW-0472">Membrane</keyword>
<feature type="transmembrane region" description="Helical" evidence="1">
    <location>
        <begin position="162"/>
        <end position="182"/>
    </location>
</feature>
<feature type="transmembrane region" description="Helical" evidence="1">
    <location>
        <begin position="113"/>
        <end position="130"/>
    </location>
</feature>
<organism evidence="2 3">
    <name type="scientific">Anoxynatronum sibiricum</name>
    <dbReference type="NCBI Taxonomy" id="210623"/>
    <lineage>
        <taxon>Bacteria</taxon>
        <taxon>Bacillati</taxon>
        <taxon>Bacillota</taxon>
        <taxon>Clostridia</taxon>
        <taxon>Eubacteriales</taxon>
        <taxon>Clostridiaceae</taxon>
        <taxon>Anoxynatronum</taxon>
    </lineage>
</organism>
<feature type="transmembrane region" description="Helical" evidence="1">
    <location>
        <begin position="137"/>
        <end position="156"/>
    </location>
</feature>
<feature type="transmembrane region" description="Helical" evidence="1">
    <location>
        <begin position="21"/>
        <end position="45"/>
    </location>
</feature>
<comment type="caution">
    <text evidence="2">The sequence shown here is derived from an EMBL/GenBank/DDBJ whole genome shotgun (WGS) entry which is preliminary data.</text>
</comment>
<sequence>MAENGLDATAINNAQKEMRAAFLGGFAGQLVSGLLWIISAAISVLSSPLHGMLFLFFGCMGIFPLTQLTLRIMGRSARVGSENGLWALGAQVAFTVPINFLLVGAVILYRPMWFYPASMIIVGSHYLPFMTLYGMKVYGVLAALLVLTGLGIGLYGPPVFSLGGWVAGVMMMVFAFVCRRVTLKEEI</sequence>
<evidence type="ECO:0000313" key="3">
    <source>
        <dbReference type="Proteomes" id="UP001407405"/>
    </source>
</evidence>
<dbReference type="InterPro" id="IPR053824">
    <property type="entry name" value="DUF7010"/>
</dbReference>
<keyword evidence="3" id="KW-1185">Reference proteome</keyword>
<accession>A0ABU9VZI0</accession>